<keyword evidence="7" id="KW-0479">Metal-binding</keyword>
<evidence type="ECO:0000256" key="1">
    <source>
        <dbReference type="ARBA" id="ARBA00004651"/>
    </source>
</evidence>
<feature type="transmembrane region" description="Helical" evidence="9">
    <location>
        <begin position="48"/>
        <end position="69"/>
    </location>
</feature>
<feature type="compositionally biased region" description="Low complexity" evidence="8">
    <location>
        <begin position="351"/>
        <end position="364"/>
    </location>
</feature>
<evidence type="ECO:0000256" key="6">
    <source>
        <dbReference type="ARBA" id="ARBA00023136"/>
    </source>
</evidence>
<accession>A0A239PJZ7</accession>
<feature type="binding site" evidence="7">
    <location>
        <position position="214"/>
    </location>
    <ligand>
        <name>Mg(2+)</name>
        <dbReference type="ChEBI" id="CHEBI:18420"/>
    </ligand>
</feature>
<feature type="transmembrane region" description="Helical" evidence="9">
    <location>
        <begin position="104"/>
        <end position="121"/>
    </location>
</feature>
<comment type="subcellular location">
    <subcellularLocation>
        <location evidence="1">Cell membrane</location>
        <topology evidence="1">Multi-pass membrane protein</topology>
    </subcellularLocation>
</comment>
<evidence type="ECO:0000256" key="4">
    <source>
        <dbReference type="ARBA" id="ARBA00022692"/>
    </source>
</evidence>
<feature type="transmembrane region" description="Helical" evidence="9">
    <location>
        <begin position="293"/>
        <end position="312"/>
    </location>
</feature>
<feature type="transmembrane region" description="Helical" evidence="9">
    <location>
        <begin position="127"/>
        <end position="147"/>
    </location>
</feature>
<feature type="transmembrane region" description="Helical" evidence="9">
    <location>
        <begin position="215"/>
        <end position="232"/>
    </location>
</feature>
<dbReference type="GO" id="GO:0016780">
    <property type="term" value="F:phosphotransferase activity, for other substituted phosphate groups"/>
    <property type="evidence" value="ECO:0007669"/>
    <property type="project" value="InterPro"/>
</dbReference>
<dbReference type="GO" id="GO:0044038">
    <property type="term" value="P:cell wall macromolecule biosynthetic process"/>
    <property type="evidence" value="ECO:0007669"/>
    <property type="project" value="TreeGrafter"/>
</dbReference>
<evidence type="ECO:0000313" key="10">
    <source>
        <dbReference type="EMBL" id="SNT67653.1"/>
    </source>
</evidence>
<keyword evidence="2" id="KW-1003">Cell membrane</keyword>
<keyword evidence="4 9" id="KW-0812">Transmembrane</keyword>
<evidence type="ECO:0000256" key="8">
    <source>
        <dbReference type="SAM" id="MobiDB-lite"/>
    </source>
</evidence>
<evidence type="ECO:0000256" key="2">
    <source>
        <dbReference type="ARBA" id="ARBA00022475"/>
    </source>
</evidence>
<proteinExistence type="predicted"/>
<dbReference type="AlphaFoldDB" id="A0A239PJZ7"/>
<feature type="region of interest" description="Disordered" evidence="8">
    <location>
        <begin position="351"/>
        <end position="372"/>
    </location>
</feature>
<dbReference type="PANTHER" id="PTHR22926">
    <property type="entry name" value="PHOSPHO-N-ACETYLMURAMOYL-PENTAPEPTIDE-TRANSFERASE"/>
    <property type="match status" value="1"/>
</dbReference>
<dbReference type="PANTHER" id="PTHR22926:SF3">
    <property type="entry name" value="UNDECAPRENYL-PHOSPHATE ALPHA-N-ACETYLGLUCOSAMINYL 1-PHOSPHATE TRANSFERASE"/>
    <property type="match status" value="1"/>
</dbReference>
<dbReference type="Proteomes" id="UP000198346">
    <property type="component" value="Unassembled WGS sequence"/>
</dbReference>
<feature type="transmembrane region" description="Helical" evidence="9">
    <location>
        <begin position="6"/>
        <end position="27"/>
    </location>
</feature>
<evidence type="ECO:0000256" key="3">
    <source>
        <dbReference type="ARBA" id="ARBA00022679"/>
    </source>
</evidence>
<feature type="transmembrane region" description="Helical" evidence="9">
    <location>
        <begin position="318"/>
        <end position="337"/>
    </location>
</feature>
<dbReference type="EMBL" id="FZQA01000001">
    <property type="protein sequence ID" value="SNT67653.1"/>
    <property type="molecule type" value="Genomic_DNA"/>
</dbReference>
<organism evidence="10 11">
    <name type="scientific">Amphiplicatus metriothermophilus</name>
    <dbReference type="NCBI Taxonomy" id="1519374"/>
    <lineage>
        <taxon>Bacteria</taxon>
        <taxon>Pseudomonadati</taxon>
        <taxon>Pseudomonadota</taxon>
        <taxon>Alphaproteobacteria</taxon>
        <taxon>Parvularculales</taxon>
        <taxon>Parvularculaceae</taxon>
        <taxon>Amphiplicatus</taxon>
    </lineage>
</organism>
<evidence type="ECO:0000256" key="9">
    <source>
        <dbReference type="SAM" id="Phobius"/>
    </source>
</evidence>
<evidence type="ECO:0000313" key="11">
    <source>
        <dbReference type="Proteomes" id="UP000198346"/>
    </source>
</evidence>
<dbReference type="RefSeq" id="WP_089410679.1">
    <property type="nucleotide sequence ID" value="NZ_FZQA01000001.1"/>
</dbReference>
<keyword evidence="7" id="KW-0460">Magnesium</keyword>
<keyword evidence="5 9" id="KW-1133">Transmembrane helix</keyword>
<protein>
    <submittedName>
        <fullName evidence="10">UDP-GlcNAc:undecaprenyl-phosphate GlcNAc-1-phosphate transferase</fullName>
    </submittedName>
</protein>
<sequence>MPAEPIVLGVIGVCVAAVGAALSRLAVRRRLVLDHPNGRSNHRDATPRSGGLAIAGAWTIGMVLAALAVPSFALVALKLAAIAALVFTMGLADDLYDLSPVWKFAGQLAAAALFIVLFGALETGPVPFAGAVPLGAAGVFLTVLWIVGFMNAFNFMDGVNGMAAGCGLLTAAGLAGAAAFSGAPETALAAGLLGAALLGFLPSNFPRGRLFMGDCGSQTVGFLIAALAVVAAQESAGAASALFVPTAMAAFLFDVAFTLIHRARRRRNVLAAHCEHLYQLMARLGASHVQTTAVYASLTAASLAAAFVMTRLDPGAQWLVPAGLALVFCGLGWPLFARARRAGLLARAETPAPSAGAGEDAAASRQIPQAAE</sequence>
<feature type="transmembrane region" description="Helical" evidence="9">
    <location>
        <begin position="186"/>
        <end position="203"/>
    </location>
</feature>
<dbReference type="GO" id="GO:0071555">
    <property type="term" value="P:cell wall organization"/>
    <property type="evidence" value="ECO:0007669"/>
    <property type="project" value="TreeGrafter"/>
</dbReference>
<keyword evidence="11" id="KW-1185">Reference proteome</keyword>
<feature type="transmembrane region" description="Helical" evidence="9">
    <location>
        <begin position="159"/>
        <end position="180"/>
    </location>
</feature>
<evidence type="ECO:0000256" key="7">
    <source>
        <dbReference type="PIRSR" id="PIRSR600715-1"/>
    </source>
</evidence>
<dbReference type="OrthoDB" id="9783652at2"/>
<feature type="transmembrane region" description="Helical" evidence="9">
    <location>
        <begin position="75"/>
        <end position="92"/>
    </location>
</feature>
<keyword evidence="6 9" id="KW-0472">Membrane</keyword>
<evidence type="ECO:0000256" key="5">
    <source>
        <dbReference type="ARBA" id="ARBA00022989"/>
    </source>
</evidence>
<name>A0A239PJZ7_9PROT</name>
<keyword evidence="3 10" id="KW-0808">Transferase</keyword>
<dbReference type="GO" id="GO:0046872">
    <property type="term" value="F:metal ion binding"/>
    <property type="evidence" value="ECO:0007669"/>
    <property type="project" value="UniProtKB-KW"/>
</dbReference>
<dbReference type="InterPro" id="IPR000715">
    <property type="entry name" value="Glycosyl_transferase_4"/>
</dbReference>
<gene>
    <name evidence="10" type="ORF">SAMN06297382_0145</name>
</gene>
<dbReference type="Pfam" id="PF00953">
    <property type="entry name" value="Glycos_transf_4"/>
    <property type="match status" value="1"/>
</dbReference>
<comment type="cofactor">
    <cofactor evidence="7">
        <name>Mg(2+)</name>
        <dbReference type="ChEBI" id="CHEBI:18420"/>
    </cofactor>
</comment>
<reference evidence="10 11" key="1">
    <citation type="submission" date="2017-07" db="EMBL/GenBank/DDBJ databases">
        <authorList>
            <person name="Sun Z.S."/>
            <person name="Albrecht U."/>
            <person name="Echele G."/>
            <person name="Lee C.C."/>
        </authorList>
    </citation>
    <scope>NUCLEOTIDE SEQUENCE [LARGE SCALE GENOMIC DNA]</scope>
    <source>
        <strain evidence="10 11">CGMCC 1.12710</strain>
    </source>
</reference>
<dbReference type="GO" id="GO:0005886">
    <property type="term" value="C:plasma membrane"/>
    <property type="evidence" value="ECO:0007669"/>
    <property type="project" value="UniProtKB-SubCell"/>
</dbReference>
<dbReference type="GO" id="GO:0009103">
    <property type="term" value="P:lipopolysaccharide biosynthetic process"/>
    <property type="evidence" value="ECO:0007669"/>
    <property type="project" value="TreeGrafter"/>
</dbReference>
<feature type="transmembrane region" description="Helical" evidence="9">
    <location>
        <begin position="238"/>
        <end position="260"/>
    </location>
</feature>
<feature type="binding site" evidence="7">
    <location>
        <position position="154"/>
    </location>
    <ligand>
        <name>Mg(2+)</name>
        <dbReference type="ChEBI" id="CHEBI:18420"/>
    </ligand>
</feature>